<dbReference type="EMBL" id="JADHQD010000002">
    <property type="protein sequence ID" value="MBL6817844.1"/>
    <property type="molecule type" value="Genomic_DNA"/>
</dbReference>
<dbReference type="PANTHER" id="PTHR10920">
    <property type="entry name" value="RIBOSOMAL RNA METHYLTRANSFERASE"/>
    <property type="match status" value="1"/>
</dbReference>
<dbReference type="InterPro" id="IPR050082">
    <property type="entry name" value="RNA_methyltr_RlmE"/>
</dbReference>
<dbReference type="InterPro" id="IPR002877">
    <property type="entry name" value="RNA_MeTrfase_FtsJ_dom"/>
</dbReference>
<evidence type="ECO:0000256" key="4">
    <source>
        <dbReference type="ARBA" id="ARBA00022691"/>
    </source>
</evidence>
<keyword evidence="1" id="KW-0698">rRNA processing</keyword>
<dbReference type="Gene3D" id="3.40.50.150">
    <property type="entry name" value="Vaccinia Virus protein VP39"/>
    <property type="match status" value="1"/>
</dbReference>
<evidence type="ECO:0000259" key="12">
    <source>
        <dbReference type="Pfam" id="PF01728"/>
    </source>
</evidence>
<evidence type="ECO:0000256" key="5">
    <source>
        <dbReference type="ARBA" id="ARBA00037569"/>
    </source>
</evidence>
<evidence type="ECO:0000313" key="14">
    <source>
        <dbReference type="Proteomes" id="UP000711391"/>
    </source>
</evidence>
<comment type="function">
    <text evidence="5">Specifically methylates the uridine in position 2552 of 23S rRNA at the 2'-O position of the ribose in the fully assembled 50S ribosomal subunit.</text>
</comment>
<feature type="active site" description="Proton acceptor" evidence="11">
    <location>
        <position position="146"/>
    </location>
</feature>
<dbReference type="GO" id="GO:0008650">
    <property type="term" value="F:rRNA (uridine-2'-O-)-methyltransferase activity"/>
    <property type="evidence" value="ECO:0007669"/>
    <property type="project" value="TreeGrafter"/>
</dbReference>
<dbReference type="Pfam" id="PF01728">
    <property type="entry name" value="FtsJ"/>
    <property type="match status" value="1"/>
</dbReference>
<evidence type="ECO:0000256" key="10">
    <source>
        <dbReference type="ARBA" id="ARBA00048970"/>
    </source>
</evidence>
<dbReference type="SUPFAM" id="SSF53335">
    <property type="entry name" value="S-adenosyl-L-methionine-dependent methyltransferases"/>
    <property type="match status" value="1"/>
</dbReference>
<protein>
    <recommendedName>
        <fullName evidence="7">Ribosomal RNA large subunit methyltransferase E</fullName>
        <ecNumber evidence="6">2.1.1.166</ecNumber>
    </recommendedName>
    <alternativeName>
        <fullName evidence="9">23S rRNA Um2552 methyltransferase</fullName>
    </alternativeName>
    <alternativeName>
        <fullName evidence="8">rRNA (uridine-2'-O-)-methyltransferase</fullName>
    </alternativeName>
</protein>
<comment type="caution">
    <text evidence="13">The sequence shown here is derived from an EMBL/GenBank/DDBJ whole genome shotgun (WGS) entry which is preliminary data.</text>
</comment>
<dbReference type="EC" id="2.1.1.166" evidence="6"/>
<dbReference type="Proteomes" id="UP000711391">
    <property type="component" value="Unassembled WGS sequence"/>
</dbReference>
<dbReference type="InterPro" id="IPR029063">
    <property type="entry name" value="SAM-dependent_MTases_sf"/>
</dbReference>
<sequence>MHADNWAIRAKQEGFRTRAVYKLDEIVNKTKVLNKKQYVLDLGSAPGGWSQYVKKKSPLSEVFAIDILNMEALDGVHFFQQSIEEIDQIEDINILKEKFGLVISDIAPNITGINAIDVENIYELNSLTLETANKYLNKSNGSFIMKTFQNNMLKNLRKKMELSFKIVQTFKPAASKKQSGEIYLYGAYR</sequence>
<proteinExistence type="predicted"/>
<evidence type="ECO:0000256" key="2">
    <source>
        <dbReference type="ARBA" id="ARBA00022603"/>
    </source>
</evidence>
<organism evidence="13 14">
    <name type="scientific">SAR86 cluster bacterium</name>
    <dbReference type="NCBI Taxonomy" id="2030880"/>
    <lineage>
        <taxon>Bacteria</taxon>
        <taxon>Pseudomonadati</taxon>
        <taxon>Pseudomonadota</taxon>
        <taxon>Gammaproteobacteria</taxon>
        <taxon>SAR86 cluster</taxon>
    </lineage>
</organism>
<dbReference type="PIRSF" id="PIRSF005461">
    <property type="entry name" value="23S_rRNA_mtase"/>
    <property type="match status" value="1"/>
</dbReference>
<evidence type="ECO:0000256" key="1">
    <source>
        <dbReference type="ARBA" id="ARBA00022552"/>
    </source>
</evidence>
<keyword evidence="3" id="KW-0808">Transferase</keyword>
<dbReference type="PANTHER" id="PTHR10920:SF18">
    <property type="entry name" value="RRNA METHYLTRANSFERASE 2, MITOCHONDRIAL"/>
    <property type="match status" value="1"/>
</dbReference>
<evidence type="ECO:0000256" key="9">
    <source>
        <dbReference type="ARBA" id="ARBA00042745"/>
    </source>
</evidence>
<evidence type="ECO:0000313" key="13">
    <source>
        <dbReference type="EMBL" id="MBL6817844.1"/>
    </source>
</evidence>
<gene>
    <name evidence="13" type="ORF">ISQ64_00370</name>
</gene>
<feature type="domain" description="Ribosomal RNA methyltransferase FtsJ" evidence="12">
    <location>
        <begin position="15"/>
        <end position="187"/>
    </location>
</feature>
<dbReference type="InterPro" id="IPR015507">
    <property type="entry name" value="rRNA-MeTfrase_E"/>
</dbReference>
<keyword evidence="4 11" id="KW-0949">S-adenosyl-L-methionine</keyword>
<evidence type="ECO:0000256" key="6">
    <source>
        <dbReference type="ARBA" id="ARBA00038861"/>
    </source>
</evidence>
<name>A0A937ICN5_9GAMM</name>
<dbReference type="AlphaFoldDB" id="A0A937ICN5"/>
<keyword evidence="2 13" id="KW-0489">Methyltransferase</keyword>
<evidence type="ECO:0000256" key="3">
    <source>
        <dbReference type="ARBA" id="ARBA00022679"/>
    </source>
</evidence>
<reference evidence="13" key="1">
    <citation type="submission" date="2020-10" db="EMBL/GenBank/DDBJ databases">
        <title>Microbiome of the Black Sea water column analyzed by genome centric metagenomics.</title>
        <authorList>
            <person name="Cabello-Yeves P.J."/>
            <person name="Callieri C."/>
            <person name="Picazo A."/>
            <person name="Mehrshad M."/>
            <person name="Haro-Moreno J.M."/>
            <person name="Roda-Garcia J."/>
            <person name="Dzembekova N."/>
            <person name="Slabakova V."/>
            <person name="Slabakova N."/>
            <person name="Moncheva S."/>
            <person name="Rodriguez-Valera F."/>
        </authorList>
    </citation>
    <scope>NUCLEOTIDE SEQUENCE</scope>
    <source>
        <strain evidence="13">BS307-5m-G50</strain>
    </source>
</reference>
<evidence type="ECO:0000256" key="8">
    <source>
        <dbReference type="ARBA" id="ARBA00041995"/>
    </source>
</evidence>
<evidence type="ECO:0000256" key="7">
    <source>
        <dbReference type="ARBA" id="ARBA00041129"/>
    </source>
</evidence>
<comment type="catalytic activity">
    <reaction evidence="10">
        <text>uridine(2552) in 23S rRNA + S-adenosyl-L-methionine = 2'-O-methyluridine(2552) in 23S rRNA + S-adenosyl-L-homocysteine + H(+)</text>
        <dbReference type="Rhea" id="RHEA:42720"/>
        <dbReference type="Rhea" id="RHEA-COMP:10202"/>
        <dbReference type="Rhea" id="RHEA-COMP:10203"/>
        <dbReference type="ChEBI" id="CHEBI:15378"/>
        <dbReference type="ChEBI" id="CHEBI:57856"/>
        <dbReference type="ChEBI" id="CHEBI:59789"/>
        <dbReference type="ChEBI" id="CHEBI:65315"/>
        <dbReference type="ChEBI" id="CHEBI:74478"/>
        <dbReference type="EC" id="2.1.1.166"/>
    </reaction>
</comment>
<evidence type="ECO:0000256" key="11">
    <source>
        <dbReference type="PIRSR" id="PIRSR005461-1"/>
    </source>
</evidence>
<accession>A0A937ICN5</accession>